<gene>
    <name evidence="3" type="ORF">DB88DRAFT_511214</name>
</gene>
<proteinExistence type="predicted"/>
<protein>
    <recommendedName>
        <fullName evidence="2">PXA domain-containing protein</fullName>
    </recommendedName>
</protein>
<dbReference type="EMBL" id="JAODAN010000006">
    <property type="protein sequence ID" value="KAK1923675.1"/>
    <property type="molecule type" value="Genomic_DNA"/>
</dbReference>
<dbReference type="AlphaFoldDB" id="A0AAD9CY36"/>
<feature type="region of interest" description="Disordered" evidence="1">
    <location>
        <begin position="1"/>
        <end position="27"/>
    </location>
</feature>
<evidence type="ECO:0000256" key="1">
    <source>
        <dbReference type="SAM" id="MobiDB-lite"/>
    </source>
</evidence>
<accession>A0AAD9CY36</accession>
<evidence type="ECO:0000313" key="4">
    <source>
        <dbReference type="Proteomes" id="UP001182556"/>
    </source>
</evidence>
<name>A0AAD9CY36_PAPLA</name>
<evidence type="ECO:0000259" key="2">
    <source>
        <dbReference type="PROSITE" id="PS51207"/>
    </source>
</evidence>
<evidence type="ECO:0000313" key="3">
    <source>
        <dbReference type="EMBL" id="KAK1923675.1"/>
    </source>
</evidence>
<comment type="caution">
    <text evidence="3">The sequence shown here is derived from an EMBL/GenBank/DDBJ whole genome shotgun (WGS) entry which is preliminary data.</text>
</comment>
<dbReference type="InterPro" id="IPR003114">
    <property type="entry name" value="Phox_assoc"/>
</dbReference>
<dbReference type="Pfam" id="PF02194">
    <property type="entry name" value="PXA"/>
    <property type="match status" value="1"/>
</dbReference>
<organism evidence="3 4">
    <name type="scientific">Papiliotrema laurentii</name>
    <name type="common">Cryptococcus laurentii</name>
    <dbReference type="NCBI Taxonomy" id="5418"/>
    <lineage>
        <taxon>Eukaryota</taxon>
        <taxon>Fungi</taxon>
        <taxon>Dikarya</taxon>
        <taxon>Basidiomycota</taxon>
        <taxon>Agaricomycotina</taxon>
        <taxon>Tremellomycetes</taxon>
        <taxon>Tremellales</taxon>
        <taxon>Rhynchogastremaceae</taxon>
        <taxon>Papiliotrema</taxon>
    </lineage>
</organism>
<sequence length="470" mass="52409">MSRPLDPSRLSQGPPKPNGSTAKESSHLPLHRRLLFPTYPPDQPLPPLVSGDSTEIAILNERLYNFIALTLRAYILSWLPRITRDRSLLPHVHTTIIAPILAPIFEYMATHPESFVPLILHDVPGVLTLHCRTYWQARRSARLCTNPLDEAYHASLPLLAVVPALASTEPPEVGRNPIPEGQYIVSGLWLTSMADAVVKHSLSEDDYKVTMQRTMAREIIGRTVLGTVARRVGEPWFWWGLILKCLPEPPRPSANNRSVTIGIELVAIVHHTLSLLSGIWTALTWLGASLTEAPETQYVQVTDSWVELLRELLNVDGRQGRQNWVLKMVYGMVEGLMWLLSPLFDRLLPYLLRVHVLTPSTCLRLLDLLENILFPLDGWPAPTPPDPSPDEAAAMRRLVEERLSNLLSRRSRNIIAPSHTELQALLDPLSDPGCNAHLVGMLYTTLFAAALPDLVVNKPGDLEVPGNLGK</sequence>
<dbReference type="Proteomes" id="UP001182556">
    <property type="component" value="Unassembled WGS sequence"/>
</dbReference>
<dbReference type="PROSITE" id="PS51207">
    <property type="entry name" value="PXA"/>
    <property type="match status" value="1"/>
</dbReference>
<feature type="domain" description="PXA" evidence="2">
    <location>
        <begin position="56"/>
        <end position="249"/>
    </location>
</feature>
<reference evidence="3" key="1">
    <citation type="submission" date="2023-02" db="EMBL/GenBank/DDBJ databases">
        <title>Identification and recombinant expression of a fungal hydrolase from Papiliotrema laurentii that hydrolyzes apple cutin and clears colloidal polyester polyurethane.</title>
        <authorList>
            <consortium name="DOE Joint Genome Institute"/>
            <person name="Roman V.A."/>
            <person name="Bojanowski C."/>
            <person name="Crable B.R."/>
            <person name="Wagner D.N."/>
            <person name="Hung C.S."/>
            <person name="Nadeau L.J."/>
            <person name="Schratz L."/>
            <person name="Haridas S."/>
            <person name="Pangilinan J."/>
            <person name="Lipzen A."/>
            <person name="Na H."/>
            <person name="Yan M."/>
            <person name="Ng V."/>
            <person name="Grigoriev I.V."/>
            <person name="Spatafora J.W."/>
            <person name="Barlow D."/>
            <person name="Biffinger J."/>
            <person name="Kelley-Loughnane N."/>
            <person name="Varaljay V.A."/>
            <person name="Crookes-Goodson W.J."/>
        </authorList>
    </citation>
    <scope>NUCLEOTIDE SEQUENCE</scope>
    <source>
        <strain evidence="3">5307AH</strain>
    </source>
</reference>
<keyword evidence="4" id="KW-1185">Reference proteome</keyword>